<gene>
    <name evidence="1" type="ORF">JCGZ_09678</name>
</gene>
<accession>A0A067LLZ5</accession>
<organism evidence="1 2">
    <name type="scientific">Jatropha curcas</name>
    <name type="common">Barbados nut</name>
    <dbReference type="NCBI Taxonomy" id="180498"/>
    <lineage>
        <taxon>Eukaryota</taxon>
        <taxon>Viridiplantae</taxon>
        <taxon>Streptophyta</taxon>
        <taxon>Embryophyta</taxon>
        <taxon>Tracheophyta</taxon>
        <taxon>Spermatophyta</taxon>
        <taxon>Magnoliopsida</taxon>
        <taxon>eudicotyledons</taxon>
        <taxon>Gunneridae</taxon>
        <taxon>Pentapetalae</taxon>
        <taxon>rosids</taxon>
        <taxon>fabids</taxon>
        <taxon>Malpighiales</taxon>
        <taxon>Euphorbiaceae</taxon>
        <taxon>Crotonoideae</taxon>
        <taxon>Jatropheae</taxon>
        <taxon>Jatropha</taxon>
    </lineage>
</organism>
<evidence type="ECO:0000313" key="1">
    <source>
        <dbReference type="EMBL" id="KDP45429.1"/>
    </source>
</evidence>
<evidence type="ECO:0000313" key="2">
    <source>
        <dbReference type="Proteomes" id="UP000027138"/>
    </source>
</evidence>
<reference evidence="1 2" key="1">
    <citation type="journal article" date="2014" name="PLoS ONE">
        <title>Global Analysis of Gene Expression Profiles in Physic Nut (Jatropha curcas L.) Seedlings Exposed to Salt Stress.</title>
        <authorList>
            <person name="Zhang L."/>
            <person name="Zhang C."/>
            <person name="Wu P."/>
            <person name="Chen Y."/>
            <person name="Li M."/>
            <person name="Jiang H."/>
            <person name="Wu G."/>
        </authorList>
    </citation>
    <scope>NUCLEOTIDE SEQUENCE [LARGE SCALE GENOMIC DNA]</scope>
    <source>
        <strain evidence="2">cv. GZQX0401</strain>
        <tissue evidence="1">Young leaves</tissue>
    </source>
</reference>
<dbReference type="EMBL" id="KK914232">
    <property type="protein sequence ID" value="KDP45429.1"/>
    <property type="molecule type" value="Genomic_DNA"/>
</dbReference>
<dbReference type="AlphaFoldDB" id="A0A067LLZ5"/>
<keyword evidence="2" id="KW-1185">Reference proteome</keyword>
<proteinExistence type="predicted"/>
<protein>
    <submittedName>
        <fullName evidence="1">Uncharacterized protein</fullName>
    </submittedName>
</protein>
<sequence>MAVHVGPIAVEVPIGPPVPIVVEVENKSENAKVSIVVQDHVPSQVAENNVSVENDNVNVNMDVNENENVNVNVDKFVNIGGDVGNGGTENMENEVREANSGAGANAFNTSNYVSGARIWDDIVRDAENSGGVSIKEYKVVFVIELIVGEGEVSQSHASGVRQCREHDRGKRPIVRSGKRKQIYRLRKRKANNGECNAPIEAEDAQKVVMRITISSLMMKIMIFRWETLVTS</sequence>
<dbReference type="Proteomes" id="UP000027138">
    <property type="component" value="Unassembled WGS sequence"/>
</dbReference>
<name>A0A067LLZ5_JATCU</name>